<proteinExistence type="predicted"/>
<evidence type="ECO:0000313" key="1">
    <source>
        <dbReference type="EMBL" id="CAI9783840.1"/>
    </source>
</evidence>
<organism evidence="1 2">
    <name type="scientific">Fraxinus pennsylvanica</name>
    <dbReference type="NCBI Taxonomy" id="56036"/>
    <lineage>
        <taxon>Eukaryota</taxon>
        <taxon>Viridiplantae</taxon>
        <taxon>Streptophyta</taxon>
        <taxon>Embryophyta</taxon>
        <taxon>Tracheophyta</taxon>
        <taxon>Spermatophyta</taxon>
        <taxon>Magnoliopsida</taxon>
        <taxon>eudicotyledons</taxon>
        <taxon>Gunneridae</taxon>
        <taxon>Pentapetalae</taxon>
        <taxon>asterids</taxon>
        <taxon>lamiids</taxon>
        <taxon>Lamiales</taxon>
        <taxon>Oleaceae</taxon>
        <taxon>Oleeae</taxon>
        <taxon>Fraxinus</taxon>
    </lineage>
</organism>
<dbReference type="EMBL" id="OU503055">
    <property type="protein sequence ID" value="CAI9783840.1"/>
    <property type="molecule type" value="Genomic_DNA"/>
</dbReference>
<accession>A0AAD2AEH6</accession>
<keyword evidence="2" id="KW-1185">Reference proteome</keyword>
<gene>
    <name evidence="1" type="ORF">FPE_LOCUS31270</name>
</gene>
<sequence length="119" mass="12902">MVVGESMVKRWDIAEKGTAWAKRKKVATRAALGGKGWREVKEGDLVKGLKSKDATRRNGAGGGKKAVTCPSVWLVLHAVRQQSLQLFTNYDDSPGPLSSFLLTRMGPNPHKVGGTEEVN</sequence>
<reference evidence="1" key="1">
    <citation type="submission" date="2023-05" db="EMBL/GenBank/DDBJ databases">
        <authorList>
            <person name="Huff M."/>
        </authorList>
    </citation>
    <scope>NUCLEOTIDE SEQUENCE</scope>
</reference>
<dbReference type="AlphaFoldDB" id="A0AAD2AEH6"/>
<evidence type="ECO:0000313" key="2">
    <source>
        <dbReference type="Proteomes" id="UP000834106"/>
    </source>
</evidence>
<dbReference type="Proteomes" id="UP000834106">
    <property type="component" value="Chromosome 20"/>
</dbReference>
<protein>
    <submittedName>
        <fullName evidence="1">Uncharacterized protein</fullName>
    </submittedName>
</protein>
<name>A0AAD2AEH6_9LAMI</name>